<evidence type="ECO:0000313" key="2">
    <source>
        <dbReference type="EMBL" id="EGK01899.1"/>
    </source>
</evidence>
<dbReference type="eggNOG" id="COG4978">
    <property type="taxonomic scope" value="Bacteria"/>
</dbReference>
<proteinExistence type="predicted"/>
<dbReference type="InterPro" id="IPR011256">
    <property type="entry name" value="Reg_factor_effector_dom_sf"/>
</dbReference>
<dbReference type="InterPro" id="IPR029442">
    <property type="entry name" value="GyrI-like"/>
</dbReference>
<dbReference type="SUPFAM" id="SSF55136">
    <property type="entry name" value="Probable bacterial effector-binding domain"/>
    <property type="match status" value="1"/>
</dbReference>
<reference evidence="2 3" key="1">
    <citation type="submission" date="2011-04" db="EMBL/GenBank/DDBJ databases">
        <title>The Genome Sequence of Dysgonomonas gadei ATCC BAA-286.</title>
        <authorList>
            <consortium name="The Broad Institute Genome Sequencing Platform"/>
            <person name="Earl A."/>
            <person name="Ward D."/>
            <person name="Feldgarden M."/>
            <person name="Gevers D."/>
            <person name="Pudlo N."/>
            <person name="Martens E."/>
            <person name="Allen-Vercoe E."/>
            <person name="Young S.K."/>
            <person name="Zeng Q."/>
            <person name="Gargeya S."/>
            <person name="Fitzgerald M."/>
            <person name="Haas B."/>
            <person name="Abouelleil A."/>
            <person name="Alvarado L."/>
            <person name="Arachchi H.M."/>
            <person name="Berlin A."/>
            <person name="Brown A."/>
            <person name="Chapman S.B."/>
            <person name="Chen Z."/>
            <person name="Dunbar C."/>
            <person name="Freedman E."/>
            <person name="Gearin G."/>
            <person name="Gellesch M."/>
            <person name="Goldberg J."/>
            <person name="Griggs A."/>
            <person name="Gujja S."/>
            <person name="Heiman D."/>
            <person name="Howarth C."/>
            <person name="Larson L."/>
            <person name="Lui A."/>
            <person name="MacDonald P.J.P."/>
            <person name="Mehta T."/>
            <person name="Montmayeur A."/>
            <person name="Murphy C."/>
            <person name="Neiman D."/>
            <person name="Pearson M."/>
            <person name="Priest M."/>
            <person name="Roberts A."/>
            <person name="Saif S."/>
            <person name="Shea T."/>
            <person name="Shenoy N."/>
            <person name="Sisk P."/>
            <person name="Stolte C."/>
            <person name="Sykes S."/>
            <person name="Yandava C."/>
            <person name="Wortman J."/>
            <person name="Nusbaum C."/>
            <person name="Birren B."/>
        </authorList>
    </citation>
    <scope>NUCLEOTIDE SEQUENCE [LARGE SCALE GENOMIC DNA]</scope>
    <source>
        <strain evidence="2 3">ATCC BAA-286</strain>
    </source>
</reference>
<dbReference type="PANTHER" id="PTHR40055">
    <property type="entry name" value="TRANSCRIPTIONAL REGULATOR YGIV-RELATED"/>
    <property type="match status" value="1"/>
</dbReference>
<comment type="caution">
    <text evidence="2">The sequence shown here is derived from an EMBL/GenBank/DDBJ whole genome shotgun (WGS) entry which is preliminary data.</text>
</comment>
<accession>F5ISF4</accession>
<dbReference type="HOGENOM" id="CLU_113664_2_1_10"/>
<dbReference type="SMART" id="SM00871">
    <property type="entry name" value="AraC_E_bind"/>
    <property type="match status" value="1"/>
</dbReference>
<dbReference type="AlphaFoldDB" id="F5ISF4"/>
<protein>
    <recommendedName>
        <fullName evidence="1">AraC effector-binding domain-containing protein</fullName>
    </recommendedName>
</protein>
<organism evidence="2 3">
    <name type="scientific">Dysgonomonas gadei ATCC BAA-286</name>
    <dbReference type="NCBI Taxonomy" id="742766"/>
    <lineage>
        <taxon>Bacteria</taxon>
        <taxon>Pseudomonadati</taxon>
        <taxon>Bacteroidota</taxon>
        <taxon>Bacteroidia</taxon>
        <taxon>Bacteroidales</taxon>
        <taxon>Dysgonomonadaceae</taxon>
        <taxon>Dysgonomonas</taxon>
    </lineage>
</organism>
<keyword evidence="3" id="KW-1185">Reference proteome</keyword>
<feature type="domain" description="AraC effector-binding" evidence="1">
    <location>
        <begin position="5"/>
        <end position="156"/>
    </location>
</feature>
<dbReference type="OrthoDB" id="9773308at2"/>
<dbReference type="InterPro" id="IPR050908">
    <property type="entry name" value="SmbC-like"/>
</dbReference>
<dbReference type="EMBL" id="ADLV01000002">
    <property type="protein sequence ID" value="EGK01899.1"/>
    <property type="molecule type" value="Genomic_DNA"/>
</dbReference>
<dbReference type="Gene3D" id="3.20.80.10">
    <property type="entry name" value="Regulatory factor, effector binding domain"/>
    <property type="match status" value="1"/>
</dbReference>
<dbReference type="InterPro" id="IPR010499">
    <property type="entry name" value="AraC_E-bd"/>
</dbReference>
<sequence length="156" mass="18070">MPRMSNVELLRQREQPILCIKVKTNLGELPSIIGRSFARMAAYLKELGEQMTDVPFVAFPDYENMDEDNMLIQIGFPVSKKLPEKEDIKPDVIPEGKIAFCMYRGSYAELMPVYEDMIKWIKENGFESAGISYEYYYNGIEYPESEYLTKIVIALK</sequence>
<dbReference type="Proteomes" id="UP000004913">
    <property type="component" value="Unassembled WGS sequence"/>
</dbReference>
<evidence type="ECO:0000259" key="1">
    <source>
        <dbReference type="SMART" id="SM00871"/>
    </source>
</evidence>
<dbReference type="STRING" id="742766.HMPREF9455_00021"/>
<dbReference type="PANTHER" id="PTHR40055:SF1">
    <property type="entry name" value="TRANSCRIPTIONAL REGULATOR YGIV-RELATED"/>
    <property type="match status" value="1"/>
</dbReference>
<gene>
    <name evidence="2" type="ORF">HMPREF9455_00021</name>
</gene>
<dbReference type="RefSeq" id="WP_006797521.1">
    <property type="nucleotide sequence ID" value="NZ_GL891979.1"/>
</dbReference>
<name>F5ISF4_9BACT</name>
<dbReference type="Pfam" id="PF06445">
    <property type="entry name" value="GyrI-like"/>
    <property type="match status" value="1"/>
</dbReference>
<evidence type="ECO:0000313" key="3">
    <source>
        <dbReference type="Proteomes" id="UP000004913"/>
    </source>
</evidence>